<dbReference type="RefSeq" id="WP_011564336.1">
    <property type="nucleotide sequence ID" value="NC_008148.1"/>
</dbReference>
<dbReference type="HOGENOM" id="CLU_2425090_0_0_11"/>
<accession>Q1AWA9</accession>
<protein>
    <recommendedName>
        <fullName evidence="4">YtxH domain-containing protein</fullName>
    </recommendedName>
</protein>
<gene>
    <name evidence="2" type="ordered locus">Rxyl_1356</name>
</gene>
<dbReference type="Proteomes" id="UP000006637">
    <property type="component" value="Chromosome"/>
</dbReference>
<evidence type="ECO:0000313" key="2">
    <source>
        <dbReference type="EMBL" id="ABG04319.1"/>
    </source>
</evidence>
<dbReference type="EMBL" id="CP000386">
    <property type="protein sequence ID" value="ABG04319.1"/>
    <property type="molecule type" value="Genomic_DNA"/>
</dbReference>
<sequence>MKGWGKVLAGVLLGVAGTVYATNEEVRRRLPGAVRDLPETLQRRFEEAVEAAREASESRREEILRELRAREAAGRVSPDGEGAPTRDGEGG</sequence>
<organism evidence="2 3">
    <name type="scientific">Rubrobacter xylanophilus (strain DSM 9941 / JCM 11954 / NBRC 16129 / PRD-1)</name>
    <dbReference type="NCBI Taxonomy" id="266117"/>
    <lineage>
        <taxon>Bacteria</taxon>
        <taxon>Bacillati</taxon>
        <taxon>Actinomycetota</taxon>
        <taxon>Rubrobacteria</taxon>
        <taxon>Rubrobacterales</taxon>
        <taxon>Rubrobacteraceae</taxon>
        <taxon>Rubrobacter</taxon>
    </lineage>
</organism>
<evidence type="ECO:0000313" key="3">
    <source>
        <dbReference type="Proteomes" id="UP000006637"/>
    </source>
</evidence>
<dbReference type="KEGG" id="rxy:Rxyl_1356"/>
<reference evidence="2 3" key="1">
    <citation type="submission" date="2006-06" db="EMBL/GenBank/DDBJ databases">
        <title>Complete sequence of Rubrobacter xylanophilus DSM 9941.</title>
        <authorList>
            <consortium name="US DOE Joint Genome Institute"/>
            <person name="Copeland A."/>
            <person name="Lucas S."/>
            <person name="Lapidus A."/>
            <person name="Barry K."/>
            <person name="Detter J.C."/>
            <person name="Glavina del Rio T."/>
            <person name="Hammon N."/>
            <person name="Israni S."/>
            <person name="Dalin E."/>
            <person name="Tice H."/>
            <person name="Pitluck S."/>
            <person name="Munk A.C."/>
            <person name="Brettin T."/>
            <person name="Bruce D."/>
            <person name="Han C."/>
            <person name="Tapia R."/>
            <person name="Gilna P."/>
            <person name="Schmutz J."/>
            <person name="Larimer F."/>
            <person name="Land M."/>
            <person name="Hauser L."/>
            <person name="Kyrpides N."/>
            <person name="Lykidis A."/>
            <person name="da Costa M.S."/>
            <person name="Rainey F.A."/>
            <person name="Empadinhas N."/>
            <person name="Jolivet E."/>
            <person name="Battista J.R."/>
            <person name="Richardson P."/>
        </authorList>
    </citation>
    <scope>NUCLEOTIDE SEQUENCE [LARGE SCALE GENOMIC DNA]</scope>
    <source>
        <strain evidence="3">DSM 9941 / NBRC 16129 / PRD-1</strain>
    </source>
</reference>
<dbReference type="AlphaFoldDB" id="Q1AWA9"/>
<dbReference type="STRING" id="266117.Rxyl_1356"/>
<proteinExistence type="predicted"/>
<name>Q1AWA9_RUBXD</name>
<keyword evidence="3" id="KW-1185">Reference proteome</keyword>
<evidence type="ECO:0008006" key="4">
    <source>
        <dbReference type="Google" id="ProtNLM"/>
    </source>
</evidence>
<evidence type="ECO:0000256" key="1">
    <source>
        <dbReference type="SAM" id="MobiDB-lite"/>
    </source>
</evidence>
<feature type="region of interest" description="Disordered" evidence="1">
    <location>
        <begin position="70"/>
        <end position="91"/>
    </location>
</feature>